<dbReference type="AlphaFoldDB" id="A0A0F4GVM0"/>
<organism evidence="1 2">
    <name type="scientific">Zymoseptoria brevis</name>
    <dbReference type="NCBI Taxonomy" id="1047168"/>
    <lineage>
        <taxon>Eukaryota</taxon>
        <taxon>Fungi</taxon>
        <taxon>Dikarya</taxon>
        <taxon>Ascomycota</taxon>
        <taxon>Pezizomycotina</taxon>
        <taxon>Dothideomycetes</taxon>
        <taxon>Dothideomycetidae</taxon>
        <taxon>Mycosphaerellales</taxon>
        <taxon>Mycosphaerellaceae</taxon>
        <taxon>Zymoseptoria</taxon>
    </lineage>
</organism>
<reference evidence="1 2" key="1">
    <citation type="submission" date="2015-03" db="EMBL/GenBank/DDBJ databases">
        <title>RNA-seq based gene annotation and comparative genomics of four Zymoseptoria species reveal species-specific pathogenicity related genes and transposable element activity.</title>
        <authorList>
            <person name="Grandaubert J."/>
            <person name="Bhattacharyya A."/>
            <person name="Stukenbrock E.H."/>
        </authorList>
    </citation>
    <scope>NUCLEOTIDE SEQUENCE [LARGE SCALE GENOMIC DNA]</scope>
    <source>
        <strain evidence="1 2">Zb18110</strain>
    </source>
</reference>
<sequence length="194" mass="22193">MSGKPSPLLRLPAELRNEIWQQTERDSIRWTDYPFPSTLYYPSVANHFSSDLPPILPITQVNSQLGKEVSSILYAEVHLSLEPRPNHIVSTISHWLAAEVPLWAKYAKTVTVTIPFALDSYSRRPDFTLKFVAEPERGFFINADWKESKIEDERLEMMCWLQMACEQLKEVMAGVLAGGTIELHEEEGSPFLPF</sequence>
<keyword evidence="2" id="KW-1185">Reference proteome</keyword>
<proteinExistence type="predicted"/>
<comment type="caution">
    <text evidence="1">The sequence shown here is derived from an EMBL/GenBank/DDBJ whole genome shotgun (WGS) entry which is preliminary data.</text>
</comment>
<dbReference type="EMBL" id="LAFY01000329">
    <property type="protein sequence ID" value="KJY00271.1"/>
    <property type="molecule type" value="Genomic_DNA"/>
</dbReference>
<evidence type="ECO:0000313" key="2">
    <source>
        <dbReference type="Proteomes" id="UP000033647"/>
    </source>
</evidence>
<protein>
    <submittedName>
        <fullName evidence="1">Uncharacterized protein</fullName>
    </submittedName>
</protein>
<evidence type="ECO:0000313" key="1">
    <source>
        <dbReference type="EMBL" id="KJY00271.1"/>
    </source>
</evidence>
<gene>
    <name evidence="1" type="ORF">TI39_contig337g00020</name>
</gene>
<dbReference type="OrthoDB" id="3762612at2759"/>
<name>A0A0F4GVM0_9PEZI</name>
<accession>A0A0F4GVM0</accession>
<dbReference type="Proteomes" id="UP000033647">
    <property type="component" value="Unassembled WGS sequence"/>
</dbReference>